<dbReference type="AlphaFoldDB" id="D3IVD0"/>
<evidence type="ECO:0000313" key="2">
    <source>
        <dbReference type="EMBL" id="ADB85270.1"/>
    </source>
</evidence>
<protein>
    <submittedName>
        <fullName evidence="2">Uncharacterized protein</fullName>
    </submittedName>
</protein>
<proteinExistence type="predicted"/>
<feature type="compositionally biased region" description="Basic and acidic residues" evidence="1">
    <location>
        <begin position="99"/>
        <end position="115"/>
    </location>
</feature>
<reference evidence="2" key="1">
    <citation type="journal article" date="2010" name="J. Integr. Plant Biol.">
        <title>Insights into the bamboo genome: syntenic relationships to rice and sorghum.</title>
        <authorList>
            <person name="Gui Y.J."/>
            <person name="Zhou Y."/>
            <person name="Wang Y."/>
            <person name="Wang S."/>
            <person name="Wang S.Y."/>
            <person name="Hu Y."/>
            <person name="Bo S.P."/>
            <person name="Chen H."/>
            <person name="Zhou C.P."/>
            <person name="Ma N.X."/>
            <person name="Zhang T.Z."/>
            <person name="Fan L.J."/>
        </authorList>
    </citation>
    <scope>NUCLEOTIDE SEQUENCE</scope>
    <source>
        <tissue evidence="2">Shoot</tissue>
    </source>
</reference>
<accession>D3IVD0</accession>
<evidence type="ECO:0000256" key="1">
    <source>
        <dbReference type="SAM" id="MobiDB-lite"/>
    </source>
</evidence>
<organism evidence="2">
    <name type="scientific">Phyllostachys edulis</name>
    <name type="common">Tortoise shell bamboo</name>
    <name type="synonym">Bambusa edulis</name>
    <dbReference type="NCBI Taxonomy" id="38705"/>
    <lineage>
        <taxon>Eukaryota</taxon>
        <taxon>Viridiplantae</taxon>
        <taxon>Streptophyta</taxon>
        <taxon>Embryophyta</taxon>
        <taxon>Tracheophyta</taxon>
        <taxon>Spermatophyta</taxon>
        <taxon>Magnoliopsida</taxon>
        <taxon>Liliopsida</taxon>
        <taxon>Poales</taxon>
        <taxon>Poaceae</taxon>
        <taxon>BOP clade</taxon>
        <taxon>Bambusoideae</taxon>
        <taxon>Arundinarodae</taxon>
        <taxon>Arundinarieae</taxon>
        <taxon>Arundinariinae</taxon>
        <taxon>Phyllostachys</taxon>
    </lineage>
</organism>
<sequence length="149" mass="15564">MRIGSNNRRHNPRNAVVGVLERPAIATGAETTPNLDLPDATNLISHQICTLKTQPATLTTAACSQPTPAPPLFSRNDAAMPHLCSPCLTGHAPGLGGECARHPDLASSEREEPAVRKGRQRDRAAVAQVSGGTRNNDATTGNNGSGTRS</sequence>
<feature type="compositionally biased region" description="Polar residues" evidence="1">
    <location>
        <begin position="130"/>
        <end position="149"/>
    </location>
</feature>
<dbReference type="EMBL" id="GQ252805">
    <property type="protein sequence ID" value="ADB85270.1"/>
    <property type="molecule type" value="Genomic_DNA"/>
</dbReference>
<feature type="region of interest" description="Disordered" evidence="1">
    <location>
        <begin position="95"/>
        <end position="149"/>
    </location>
</feature>
<name>D3IVD0_PHYED</name>